<dbReference type="RefSeq" id="WP_101811046.1">
    <property type="nucleotide sequence ID" value="NZ_JACHXB010000001.1"/>
</dbReference>
<feature type="compositionally biased region" description="Low complexity" evidence="4">
    <location>
        <begin position="273"/>
        <end position="286"/>
    </location>
</feature>
<dbReference type="OrthoDB" id="3832207at2"/>
<feature type="compositionally biased region" description="Gly residues" evidence="4">
    <location>
        <begin position="263"/>
        <end position="272"/>
    </location>
</feature>
<feature type="domain" description="Fibronectin type-III" evidence="5">
    <location>
        <begin position="481"/>
        <end position="575"/>
    </location>
</feature>
<dbReference type="InterPro" id="IPR003961">
    <property type="entry name" value="FN3_dom"/>
</dbReference>
<proteinExistence type="predicted"/>
<keyword evidence="2" id="KW-0378">Hydrolase</keyword>
<dbReference type="InterPro" id="IPR036116">
    <property type="entry name" value="FN3_sf"/>
</dbReference>
<gene>
    <name evidence="6" type="ORF">SAMN06893097_1011042</name>
</gene>
<keyword evidence="3" id="KW-0624">Polysaccharide degradation</keyword>
<protein>
    <submittedName>
        <fullName evidence="6">Fibronectin type III domain-containing protein</fullName>
    </submittedName>
</protein>
<evidence type="ECO:0000256" key="1">
    <source>
        <dbReference type="ARBA" id="ARBA00022737"/>
    </source>
</evidence>
<evidence type="ECO:0000313" key="7">
    <source>
        <dbReference type="Proteomes" id="UP000219514"/>
    </source>
</evidence>
<feature type="region of interest" description="Disordered" evidence="4">
    <location>
        <begin position="260"/>
        <end position="286"/>
    </location>
</feature>
<dbReference type="GO" id="GO:0016798">
    <property type="term" value="F:hydrolase activity, acting on glycosyl bonds"/>
    <property type="evidence" value="ECO:0007669"/>
    <property type="project" value="UniProtKB-KW"/>
</dbReference>
<evidence type="ECO:0000256" key="2">
    <source>
        <dbReference type="ARBA" id="ARBA00023295"/>
    </source>
</evidence>
<dbReference type="Proteomes" id="UP000219514">
    <property type="component" value="Unassembled WGS sequence"/>
</dbReference>
<dbReference type="InterPro" id="IPR050991">
    <property type="entry name" value="ECM_Regulatory_Proteins"/>
</dbReference>
<keyword evidence="7" id="KW-1185">Reference proteome</keyword>
<dbReference type="PROSITE" id="PS50853">
    <property type="entry name" value="FN3"/>
    <property type="match status" value="2"/>
</dbReference>
<evidence type="ECO:0000256" key="4">
    <source>
        <dbReference type="SAM" id="MobiDB-lite"/>
    </source>
</evidence>
<dbReference type="PANTHER" id="PTHR46708">
    <property type="entry name" value="TENASCIN"/>
    <property type="match status" value="1"/>
</dbReference>
<reference evidence="6 7" key="1">
    <citation type="submission" date="2017-09" db="EMBL/GenBank/DDBJ databases">
        <authorList>
            <person name="Ehlers B."/>
            <person name="Leendertz F.H."/>
        </authorList>
    </citation>
    <scope>NUCLEOTIDE SEQUENCE [LARGE SCALE GENOMIC DNA]</scope>
    <source>
        <strain evidence="6 7">DSM 46844</strain>
    </source>
</reference>
<dbReference type="SMART" id="SM00060">
    <property type="entry name" value="FN3"/>
    <property type="match status" value="2"/>
</dbReference>
<dbReference type="InterPro" id="IPR013783">
    <property type="entry name" value="Ig-like_fold"/>
</dbReference>
<sequence length="664" mass="66422">MAPSASRSPVVTTGRRRALGLFSAATVAVGSVVLTSGVAQAALPQLPNNIVVFPNRDFMTVEGFEGLPAGSTATVKVFRGTTVVGQTTAPVAYPEDGVAFEINHPGGACWGEGAPAGLDVTPDITGGDRVELTINGQVFDMPVADIEVATETRDGATVTVVSNVPAAIPMDRLEARIIQPDLKDTAVGRRDARAVADGTGDDGYTSTLVRSVTDPDQVVATYTFLDEATARTALAGTSRIMSWAAADGDERSGITIAEHEEVGGPGLGGCPAGPGDAAQPGPGQAGVVRAASGQSMTVNWAAAPDVAGSATPVNGYQVTLTDTSGNIIGKKVGVDVLRADFTGLTATMEYLVEVRAASGTGADTVLSKPFAAPSGAPDQNPETGDVTNPTVTLARNAETGAITVTADETVDVYYTLDGSDVVDIDMPAVNAIHLAAGQTIPVTVSGTLVRVAAFDAAGNIGTAEGTFEPGSSGPAPTLPGAPGNVRTTAGQGSLTVEWDAPAPTDAPAISRYEVTATPATGTAVSAVVVAPATSATLTGLTAGTAYTVSVVAVNGQGSSPAGTTTGTPNAVTNDQITITGGRYRAGDRLEVTGTGTLGGAVISIRTGSETGPVIGTAIVANPAVGATTGQWNHAVRNAVPTVPGSQVWATSDKGGKAGPFVLRR</sequence>
<organism evidence="6 7">
    <name type="scientific">Geodermatophilus sabuli</name>
    <dbReference type="NCBI Taxonomy" id="1564158"/>
    <lineage>
        <taxon>Bacteria</taxon>
        <taxon>Bacillati</taxon>
        <taxon>Actinomycetota</taxon>
        <taxon>Actinomycetes</taxon>
        <taxon>Geodermatophilales</taxon>
        <taxon>Geodermatophilaceae</taxon>
        <taxon>Geodermatophilus</taxon>
    </lineage>
</organism>
<dbReference type="EMBL" id="OBDO01000001">
    <property type="protein sequence ID" value="SNX95234.1"/>
    <property type="molecule type" value="Genomic_DNA"/>
</dbReference>
<dbReference type="PROSITE" id="PS51318">
    <property type="entry name" value="TAT"/>
    <property type="match status" value="1"/>
</dbReference>
<dbReference type="SUPFAM" id="SSF49265">
    <property type="entry name" value="Fibronectin type III"/>
    <property type="match status" value="2"/>
</dbReference>
<dbReference type="AlphaFoldDB" id="A0A285EAJ0"/>
<dbReference type="PANTHER" id="PTHR46708:SF2">
    <property type="entry name" value="FIBRONECTIN TYPE-III DOMAIN-CONTAINING PROTEIN"/>
    <property type="match status" value="1"/>
</dbReference>
<dbReference type="CDD" id="cd00063">
    <property type="entry name" value="FN3"/>
    <property type="match status" value="2"/>
</dbReference>
<accession>A0A285EAJ0</accession>
<keyword evidence="3" id="KW-0119">Carbohydrate metabolism</keyword>
<dbReference type="InterPro" id="IPR006311">
    <property type="entry name" value="TAT_signal"/>
</dbReference>
<dbReference type="GO" id="GO:0000272">
    <property type="term" value="P:polysaccharide catabolic process"/>
    <property type="evidence" value="ECO:0007669"/>
    <property type="project" value="UniProtKB-KW"/>
</dbReference>
<dbReference type="Pfam" id="PF00041">
    <property type="entry name" value="fn3"/>
    <property type="match status" value="2"/>
</dbReference>
<evidence type="ECO:0000256" key="3">
    <source>
        <dbReference type="ARBA" id="ARBA00023326"/>
    </source>
</evidence>
<keyword evidence="1" id="KW-0677">Repeat</keyword>
<evidence type="ECO:0000313" key="6">
    <source>
        <dbReference type="EMBL" id="SNX95234.1"/>
    </source>
</evidence>
<feature type="domain" description="Fibronectin type-III" evidence="5">
    <location>
        <begin position="279"/>
        <end position="377"/>
    </location>
</feature>
<name>A0A285EAJ0_9ACTN</name>
<evidence type="ECO:0000259" key="5">
    <source>
        <dbReference type="PROSITE" id="PS50853"/>
    </source>
</evidence>
<dbReference type="Gene3D" id="2.60.40.10">
    <property type="entry name" value="Immunoglobulins"/>
    <property type="match status" value="2"/>
</dbReference>
<keyword evidence="2" id="KW-0326">Glycosidase</keyword>